<dbReference type="EMBL" id="BMAW01099020">
    <property type="protein sequence ID" value="GFS87907.1"/>
    <property type="molecule type" value="Genomic_DNA"/>
</dbReference>
<organism evidence="1 2">
    <name type="scientific">Nephila pilipes</name>
    <name type="common">Giant wood spider</name>
    <name type="synonym">Nephila maculata</name>
    <dbReference type="NCBI Taxonomy" id="299642"/>
    <lineage>
        <taxon>Eukaryota</taxon>
        <taxon>Metazoa</taxon>
        <taxon>Ecdysozoa</taxon>
        <taxon>Arthropoda</taxon>
        <taxon>Chelicerata</taxon>
        <taxon>Arachnida</taxon>
        <taxon>Araneae</taxon>
        <taxon>Araneomorphae</taxon>
        <taxon>Entelegynae</taxon>
        <taxon>Araneoidea</taxon>
        <taxon>Nephilidae</taxon>
        <taxon>Nephila</taxon>
    </lineage>
</organism>
<gene>
    <name evidence="1" type="ORF">NPIL_152851</name>
</gene>
<evidence type="ECO:0000313" key="2">
    <source>
        <dbReference type="Proteomes" id="UP000887013"/>
    </source>
</evidence>
<comment type="caution">
    <text evidence="1">The sequence shown here is derived from an EMBL/GenBank/DDBJ whole genome shotgun (WGS) entry which is preliminary data.</text>
</comment>
<reference evidence="1" key="1">
    <citation type="submission" date="2020-08" db="EMBL/GenBank/DDBJ databases">
        <title>Multicomponent nature underlies the extraordinary mechanical properties of spider dragline silk.</title>
        <authorList>
            <person name="Kono N."/>
            <person name="Nakamura H."/>
            <person name="Mori M."/>
            <person name="Yoshida Y."/>
            <person name="Ohtoshi R."/>
            <person name="Malay A.D."/>
            <person name="Moran D.A.P."/>
            <person name="Tomita M."/>
            <person name="Numata K."/>
            <person name="Arakawa K."/>
        </authorList>
    </citation>
    <scope>NUCLEOTIDE SEQUENCE</scope>
</reference>
<dbReference type="AlphaFoldDB" id="A0A8X6N0Q7"/>
<protein>
    <submittedName>
        <fullName evidence="1">Uncharacterized protein</fullName>
    </submittedName>
</protein>
<name>A0A8X6N0Q7_NEPPI</name>
<sequence>MSSPRRAITSFNFSNLVLSECEILINPLTSESRSRHGGALNADRLAPMDAEVPGLLSTTG</sequence>
<accession>A0A8X6N0Q7</accession>
<dbReference type="Proteomes" id="UP000887013">
    <property type="component" value="Unassembled WGS sequence"/>
</dbReference>
<evidence type="ECO:0000313" key="1">
    <source>
        <dbReference type="EMBL" id="GFS87907.1"/>
    </source>
</evidence>
<keyword evidence="2" id="KW-1185">Reference proteome</keyword>
<proteinExistence type="predicted"/>
<feature type="non-terminal residue" evidence="1">
    <location>
        <position position="60"/>
    </location>
</feature>